<sequence>MDPELEQRLLKRSAELAKLGIEPYKYTPFKDPALNTWLNTHDYESDSTSSAGSDFSDDCENSDLEWCSCGFCETVATLSEQQCCRDVPELVEEKTKGCVTRHCVFEAMCCTPEVLRVVHWELRENGVNVEGDVEVEHDRNRAYRFIAHRMFTRWIWKTVGSGKSLPSCVVARIQREFPLENNAAAQRPAPERSGRSPLI</sequence>
<accession>A0A023G6B8</accession>
<evidence type="ECO:0000313" key="2">
    <source>
        <dbReference type="EMBL" id="JAC29771.1"/>
    </source>
</evidence>
<evidence type="ECO:0000259" key="1">
    <source>
        <dbReference type="Pfam" id="PF20478"/>
    </source>
</evidence>
<name>A0A023G6B8_AMBTT</name>
<dbReference type="Pfam" id="PF20478">
    <property type="entry name" value="P2RX7_C"/>
    <property type="match status" value="1"/>
</dbReference>
<proteinExistence type="evidence at transcript level"/>
<dbReference type="PANTHER" id="PTHR36981:SF1">
    <property type="entry name" value="P2X PURINORECEPTOR 7 INTRACELLULAR DOMAIN-CONTAINING PROTEIN"/>
    <property type="match status" value="1"/>
</dbReference>
<dbReference type="InterPro" id="IPR046815">
    <property type="entry name" value="P2RX7_C"/>
</dbReference>
<protein>
    <recommendedName>
        <fullName evidence="1">P2X purinoreceptor 7 intracellular domain-containing protein</fullName>
    </recommendedName>
</protein>
<reference evidence="2" key="1">
    <citation type="submission" date="2014-03" db="EMBL/GenBank/DDBJ databases">
        <title>The sialotranscriptome of Amblyomma triste, Amblyomma parvum and Amblyomma cajennense ticks, uncovered by 454-based RNA-seq.</title>
        <authorList>
            <person name="Garcia G.R."/>
            <person name="Gardinassi L.G."/>
            <person name="Ribeiro J.M."/>
            <person name="Anatriello E."/>
            <person name="Ferreira B.R."/>
            <person name="Moreira H.N."/>
            <person name="Mafra C."/>
            <person name="Olegario M.M."/>
            <person name="Szabo P.J."/>
            <person name="Miranda-Santos I.K."/>
            <person name="Maruyama S.R."/>
        </authorList>
    </citation>
    <scope>NUCLEOTIDE SEQUENCE</scope>
    <source>
        <strain evidence="2">Mato Grasso do Sul</strain>
        <tissue evidence="2">Salivary glands</tissue>
    </source>
</reference>
<dbReference type="EMBL" id="GBBM01005647">
    <property type="protein sequence ID" value="JAC29771.1"/>
    <property type="molecule type" value="mRNA"/>
</dbReference>
<organism evidence="2">
    <name type="scientific">Amblyomma triste</name>
    <name type="common">Neotropical tick</name>
    <dbReference type="NCBI Taxonomy" id="251400"/>
    <lineage>
        <taxon>Eukaryota</taxon>
        <taxon>Metazoa</taxon>
        <taxon>Ecdysozoa</taxon>
        <taxon>Arthropoda</taxon>
        <taxon>Chelicerata</taxon>
        <taxon>Arachnida</taxon>
        <taxon>Acari</taxon>
        <taxon>Parasitiformes</taxon>
        <taxon>Ixodida</taxon>
        <taxon>Ixodoidea</taxon>
        <taxon>Ixodidae</taxon>
        <taxon>Amblyomminae</taxon>
        <taxon>Amblyomma</taxon>
    </lineage>
</organism>
<dbReference type="AlphaFoldDB" id="A0A023G6B8"/>
<feature type="domain" description="P2X purinoreceptor 7 intracellular" evidence="1">
    <location>
        <begin position="58"/>
        <end position="182"/>
    </location>
</feature>
<dbReference type="PANTHER" id="PTHR36981">
    <property type="entry name" value="ZGC:195170"/>
    <property type="match status" value="1"/>
</dbReference>